<accession>A0AAN6Z9B4</accession>
<dbReference type="Proteomes" id="UP001302602">
    <property type="component" value="Unassembled WGS sequence"/>
</dbReference>
<reference evidence="1" key="2">
    <citation type="submission" date="2023-05" db="EMBL/GenBank/DDBJ databases">
        <authorList>
            <consortium name="Lawrence Berkeley National Laboratory"/>
            <person name="Steindorff A."/>
            <person name="Hensen N."/>
            <person name="Bonometti L."/>
            <person name="Westerberg I."/>
            <person name="Brannstrom I.O."/>
            <person name="Guillou S."/>
            <person name="Cros-Aarteil S."/>
            <person name="Calhoun S."/>
            <person name="Haridas S."/>
            <person name="Kuo A."/>
            <person name="Mondo S."/>
            <person name="Pangilinan J."/>
            <person name="Riley R."/>
            <person name="Labutti K."/>
            <person name="Andreopoulos B."/>
            <person name="Lipzen A."/>
            <person name="Chen C."/>
            <person name="Yanf M."/>
            <person name="Daum C."/>
            <person name="Ng V."/>
            <person name="Clum A."/>
            <person name="Ohm R."/>
            <person name="Martin F."/>
            <person name="Silar P."/>
            <person name="Natvig D."/>
            <person name="Lalanne C."/>
            <person name="Gautier V."/>
            <person name="Ament-Velasquez S.L."/>
            <person name="Kruys A."/>
            <person name="Hutchinson M.I."/>
            <person name="Powell A.J."/>
            <person name="Barry K."/>
            <person name="Miller A.N."/>
            <person name="Grigoriev I.V."/>
            <person name="Debuchy R."/>
            <person name="Gladieux P."/>
            <person name="Thoren M.H."/>
            <person name="Johannesson H."/>
        </authorList>
    </citation>
    <scope>NUCLEOTIDE SEQUENCE</scope>
    <source>
        <strain evidence="1">CBS 731.68</strain>
    </source>
</reference>
<evidence type="ECO:0000313" key="1">
    <source>
        <dbReference type="EMBL" id="KAK4129054.1"/>
    </source>
</evidence>
<name>A0AAN6Z9B4_9PEZI</name>
<dbReference type="AlphaFoldDB" id="A0AAN6Z9B4"/>
<dbReference type="EMBL" id="MU853223">
    <property type="protein sequence ID" value="KAK4129054.1"/>
    <property type="molecule type" value="Genomic_DNA"/>
</dbReference>
<dbReference type="GeneID" id="87824487"/>
<reference evidence="1" key="1">
    <citation type="journal article" date="2023" name="Mol. Phylogenet. Evol.">
        <title>Genome-scale phylogeny and comparative genomics of the fungal order Sordariales.</title>
        <authorList>
            <person name="Hensen N."/>
            <person name="Bonometti L."/>
            <person name="Westerberg I."/>
            <person name="Brannstrom I.O."/>
            <person name="Guillou S."/>
            <person name="Cros-Aarteil S."/>
            <person name="Calhoun S."/>
            <person name="Haridas S."/>
            <person name="Kuo A."/>
            <person name="Mondo S."/>
            <person name="Pangilinan J."/>
            <person name="Riley R."/>
            <person name="LaButti K."/>
            <person name="Andreopoulos B."/>
            <person name="Lipzen A."/>
            <person name="Chen C."/>
            <person name="Yan M."/>
            <person name="Daum C."/>
            <person name="Ng V."/>
            <person name="Clum A."/>
            <person name="Steindorff A."/>
            <person name="Ohm R.A."/>
            <person name="Martin F."/>
            <person name="Silar P."/>
            <person name="Natvig D.O."/>
            <person name="Lalanne C."/>
            <person name="Gautier V."/>
            <person name="Ament-Velasquez S.L."/>
            <person name="Kruys A."/>
            <person name="Hutchinson M.I."/>
            <person name="Powell A.J."/>
            <person name="Barry K."/>
            <person name="Miller A.N."/>
            <person name="Grigoriev I.V."/>
            <person name="Debuchy R."/>
            <person name="Gladieux P."/>
            <person name="Hiltunen Thoren M."/>
            <person name="Johannesson H."/>
        </authorList>
    </citation>
    <scope>NUCLEOTIDE SEQUENCE</scope>
    <source>
        <strain evidence="1">CBS 731.68</strain>
    </source>
</reference>
<comment type="caution">
    <text evidence="1">The sequence shown here is derived from an EMBL/GenBank/DDBJ whole genome shotgun (WGS) entry which is preliminary data.</text>
</comment>
<sequence length="239" mass="26930">MRCGFKTLRHLTVGDTVWCGPGLPIVRLRWDKWGLARDGGDNVLVALNSSPFSSTQKHWLPAFSSSSALCTEKAGRTHACLSAIACRMMICPDKGTSRHVLLSRPEKSALRDTDSFGRWRTRWRADRHVMAFSAQESGCWDSVIAVSPIQNCFLDTRPTPGIPNGRADVFQGFQEFGLARRQAVAGGVPRFFHVRFVDRRWPAISASILTVGKWNRKNCKGEMEVWARWSPIKFGCRHR</sequence>
<dbReference type="RefSeq" id="XP_062652825.1">
    <property type="nucleotide sequence ID" value="XM_062787717.1"/>
</dbReference>
<gene>
    <name evidence="1" type="ORF">N657DRAFT_51120</name>
</gene>
<proteinExistence type="predicted"/>
<keyword evidence="2" id="KW-1185">Reference proteome</keyword>
<protein>
    <submittedName>
        <fullName evidence="1">Uncharacterized protein</fullName>
    </submittedName>
</protein>
<organism evidence="1 2">
    <name type="scientific">Parathielavia appendiculata</name>
    <dbReference type="NCBI Taxonomy" id="2587402"/>
    <lineage>
        <taxon>Eukaryota</taxon>
        <taxon>Fungi</taxon>
        <taxon>Dikarya</taxon>
        <taxon>Ascomycota</taxon>
        <taxon>Pezizomycotina</taxon>
        <taxon>Sordariomycetes</taxon>
        <taxon>Sordariomycetidae</taxon>
        <taxon>Sordariales</taxon>
        <taxon>Chaetomiaceae</taxon>
        <taxon>Parathielavia</taxon>
    </lineage>
</organism>
<evidence type="ECO:0000313" key="2">
    <source>
        <dbReference type="Proteomes" id="UP001302602"/>
    </source>
</evidence>